<dbReference type="SMART" id="SM00176">
    <property type="entry name" value="RAN"/>
    <property type="match status" value="1"/>
</dbReference>
<keyword evidence="4" id="KW-0378">Hydrolase</keyword>
<comment type="caution">
    <text evidence="7">The sequence shown here is derived from an EMBL/GenBank/DDBJ whole genome shotgun (WGS) entry which is preliminary data.</text>
</comment>
<dbReference type="Gene3D" id="3.40.50.300">
    <property type="entry name" value="P-loop containing nucleotide triphosphate hydrolases"/>
    <property type="match status" value="1"/>
</dbReference>
<dbReference type="GO" id="GO:0003924">
    <property type="term" value="F:GTPase activity"/>
    <property type="evidence" value="ECO:0007669"/>
    <property type="project" value="InterPro"/>
</dbReference>
<name>A0A9P1IQN2_9PELO</name>
<dbReference type="EMBL" id="CANHGI010000004">
    <property type="protein sequence ID" value="CAI5449432.1"/>
    <property type="molecule type" value="Genomic_DNA"/>
</dbReference>
<evidence type="ECO:0000313" key="7">
    <source>
        <dbReference type="EMBL" id="CAI5449432.1"/>
    </source>
</evidence>
<dbReference type="FunFam" id="3.40.50.300:FF:001763">
    <property type="entry name" value="Ras family gtpase"/>
    <property type="match status" value="1"/>
</dbReference>
<dbReference type="GO" id="GO:0007165">
    <property type="term" value="P:signal transduction"/>
    <property type="evidence" value="ECO:0007669"/>
    <property type="project" value="InterPro"/>
</dbReference>
<dbReference type="GO" id="GO:0061118">
    <property type="term" value="P:regulation of positive chemotaxis to cAMP"/>
    <property type="evidence" value="ECO:0007669"/>
    <property type="project" value="UniProtKB-ARBA"/>
</dbReference>
<keyword evidence="6" id="KW-0472">Membrane</keyword>
<dbReference type="NCBIfam" id="TIGR00231">
    <property type="entry name" value="small_GTP"/>
    <property type="match status" value="1"/>
</dbReference>
<evidence type="ECO:0000256" key="3">
    <source>
        <dbReference type="ARBA" id="ARBA00022741"/>
    </source>
</evidence>
<evidence type="ECO:0000256" key="1">
    <source>
        <dbReference type="ARBA" id="ARBA00004236"/>
    </source>
</evidence>
<dbReference type="SUPFAM" id="SSF52540">
    <property type="entry name" value="P-loop containing nucleoside triphosphate hydrolases"/>
    <property type="match status" value="1"/>
</dbReference>
<dbReference type="Pfam" id="PF00071">
    <property type="entry name" value="Ras"/>
    <property type="match status" value="1"/>
</dbReference>
<reference evidence="7" key="1">
    <citation type="submission" date="2022-11" db="EMBL/GenBank/DDBJ databases">
        <authorList>
            <person name="Kikuchi T."/>
        </authorList>
    </citation>
    <scope>NUCLEOTIDE SEQUENCE</scope>
    <source>
        <strain evidence="7">PS1010</strain>
    </source>
</reference>
<dbReference type="PANTHER" id="PTHR24070">
    <property type="entry name" value="RAS, DI-RAS, AND RHEB FAMILY MEMBERS OF SMALL GTPASE SUPERFAMILY"/>
    <property type="match status" value="1"/>
</dbReference>
<dbReference type="AlphaFoldDB" id="A0A9P1IQN2"/>
<keyword evidence="2" id="KW-1003">Cell membrane</keyword>
<dbReference type="GO" id="GO:0005886">
    <property type="term" value="C:plasma membrane"/>
    <property type="evidence" value="ECO:0007669"/>
    <property type="project" value="UniProtKB-SubCell"/>
</dbReference>
<dbReference type="SMART" id="SM00175">
    <property type="entry name" value="RAB"/>
    <property type="match status" value="1"/>
</dbReference>
<dbReference type="PROSITE" id="PS51420">
    <property type="entry name" value="RHO"/>
    <property type="match status" value="1"/>
</dbReference>
<dbReference type="SMART" id="SM00174">
    <property type="entry name" value="RHO"/>
    <property type="match status" value="1"/>
</dbReference>
<organism evidence="7 8">
    <name type="scientific">Caenorhabditis angaria</name>
    <dbReference type="NCBI Taxonomy" id="860376"/>
    <lineage>
        <taxon>Eukaryota</taxon>
        <taxon>Metazoa</taxon>
        <taxon>Ecdysozoa</taxon>
        <taxon>Nematoda</taxon>
        <taxon>Chromadorea</taxon>
        <taxon>Rhabditida</taxon>
        <taxon>Rhabditina</taxon>
        <taxon>Rhabditomorpha</taxon>
        <taxon>Rhabditoidea</taxon>
        <taxon>Rhabditidae</taxon>
        <taxon>Peloderinae</taxon>
        <taxon>Caenorhabditis</taxon>
    </lineage>
</organism>
<dbReference type="PRINTS" id="PR00449">
    <property type="entry name" value="RASTRNSFRMNG"/>
</dbReference>
<dbReference type="CDD" id="cd00876">
    <property type="entry name" value="Ras"/>
    <property type="match status" value="1"/>
</dbReference>
<evidence type="ECO:0000256" key="4">
    <source>
        <dbReference type="ARBA" id="ARBA00022801"/>
    </source>
</evidence>
<accession>A0A9P1IQN2</accession>
<sequence>MKEYKIVVLGNGGVGKSALTLQFVQGVFTPHYDATIEDSYRKLSKIEAENARLEILDTAGTEQFSGMRETYYKSAHGFILVFSLEDKSTFEDLKLTYENIARIRGKDVPLILVGNKSDLIGTRQIDQQFVEDHARTLNIPYFETSAKLNQNVAQIFEECAILILKRGGVKENINSDSTSTIFKSCCCFL</sequence>
<keyword evidence="3" id="KW-0547">Nucleotide-binding</keyword>
<dbReference type="InterPro" id="IPR001806">
    <property type="entry name" value="Small_GTPase"/>
</dbReference>
<dbReference type="InterPro" id="IPR005225">
    <property type="entry name" value="Small_GTP-bd"/>
</dbReference>
<evidence type="ECO:0000256" key="6">
    <source>
        <dbReference type="ARBA" id="ARBA00023136"/>
    </source>
</evidence>
<comment type="subcellular location">
    <subcellularLocation>
        <location evidence="1">Cell membrane</location>
    </subcellularLocation>
</comment>
<evidence type="ECO:0000256" key="2">
    <source>
        <dbReference type="ARBA" id="ARBA00022475"/>
    </source>
</evidence>
<protein>
    <submittedName>
        <fullName evidence="7">Uncharacterized protein</fullName>
    </submittedName>
</protein>
<evidence type="ECO:0000313" key="8">
    <source>
        <dbReference type="Proteomes" id="UP001152747"/>
    </source>
</evidence>
<dbReference type="SMART" id="SM00173">
    <property type="entry name" value="RAS"/>
    <property type="match status" value="1"/>
</dbReference>
<dbReference type="GO" id="GO:0005525">
    <property type="term" value="F:GTP binding"/>
    <property type="evidence" value="ECO:0007669"/>
    <property type="project" value="UniProtKB-KW"/>
</dbReference>
<keyword evidence="5" id="KW-0342">GTP-binding</keyword>
<dbReference type="PROSITE" id="PS51419">
    <property type="entry name" value="RAB"/>
    <property type="match status" value="1"/>
</dbReference>
<evidence type="ECO:0000256" key="5">
    <source>
        <dbReference type="ARBA" id="ARBA00023134"/>
    </source>
</evidence>
<dbReference type="OrthoDB" id="5976022at2759"/>
<dbReference type="InterPro" id="IPR020849">
    <property type="entry name" value="Small_GTPase_Ras-type"/>
</dbReference>
<proteinExistence type="predicted"/>
<dbReference type="PROSITE" id="PS51421">
    <property type="entry name" value="RAS"/>
    <property type="match status" value="1"/>
</dbReference>
<gene>
    <name evidence="7" type="ORF">CAMP_LOCUS12069</name>
</gene>
<keyword evidence="8" id="KW-1185">Reference proteome</keyword>
<dbReference type="Proteomes" id="UP001152747">
    <property type="component" value="Unassembled WGS sequence"/>
</dbReference>
<dbReference type="InterPro" id="IPR027417">
    <property type="entry name" value="P-loop_NTPase"/>
</dbReference>